<feature type="compositionally biased region" description="Low complexity" evidence="6">
    <location>
        <begin position="331"/>
        <end position="349"/>
    </location>
</feature>
<dbReference type="Gene3D" id="3.40.50.10610">
    <property type="entry name" value="ABC-type transport auxiliary lipoprotein component"/>
    <property type="match status" value="2"/>
</dbReference>
<keyword evidence="2" id="KW-0732">Signal</keyword>
<protein>
    <submittedName>
        <fullName evidence="7">Curli production assembly protein CsgG</fullName>
    </submittedName>
</protein>
<gene>
    <name evidence="7" type="ORF">MJ956_04695</name>
</gene>
<keyword evidence="1" id="KW-1003">Cell membrane</keyword>
<evidence type="ECO:0000256" key="5">
    <source>
        <dbReference type="ARBA" id="ARBA00023288"/>
    </source>
</evidence>
<accession>A0A9X2KEN1</accession>
<evidence type="ECO:0000256" key="6">
    <source>
        <dbReference type="SAM" id="MobiDB-lite"/>
    </source>
</evidence>
<evidence type="ECO:0000313" key="8">
    <source>
        <dbReference type="Proteomes" id="UP001155220"/>
    </source>
</evidence>
<evidence type="ECO:0000256" key="4">
    <source>
        <dbReference type="ARBA" id="ARBA00023139"/>
    </source>
</evidence>
<dbReference type="RefSeq" id="WP_253963322.1">
    <property type="nucleotide sequence ID" value="NZ_JALHBS010000027.1"/>
</dbReference>
<dbReference type="PANTHER" id="PTHR41164">
    <property type="entry name" value="CURLI PRODUCTION ASSEMBLY/TRANSPORT COMPONENT CSGG"/>
    <property type="match status" value="1"/>
</dbReference>
<keyword evidence="8" id="KW-1185">Reference proteome</keyword>
<keyword evidence="5" id="KW-0449">Lipoprotein</keyword>
<dbReference type="Proteomes" id="UP001155220">
    <property type="component" value="Unassembled WGS sequence"/>
</dbReference>
<feature type="region of interest" description="Disordered" evidence="6">
    <location>
        <begin position="327"/>
        <end position="404"/>
    </location>
</feature>
<proteinExistence type="predicted"/>
<evidence type="ECO:0000256" key="1">
    <source>
        <dbReference type="ARBA" id="ARBA00022475"/>
    </source>
</evidence>
<dbReference type="PANTHER" id="PTHR41164:SF1">
    <property type="entry name" value="CURLI PRODUCTION ASSEMBLY_TRANSPORT COMPONENT CSGG"/>
    <property type="match status" value="1"/>
</dbReference>
<sequence length="404" mass="43719">MIAEYPGRARLARRFALTLCIAPLAGCVTTESYIDTLPVVAPVSYPNDALRRLPPPAKKTAVAVYDLEDLTGQFKERENVQTLSRAVTQGGAAILIKALQDAGERRWFTVLERKELDDLLKERQIITEMRRLYRGEEKINADVLPPLLHAGIMIQGGIIGYDTNIVTGGAGANFLGIGGDAKYIQDVVTVTLRAVSTKTGEVLTSVTTRKAVASYSLQGGAFRYVKLDELLQAEAGTTYNEPKQIAVQSAVEKAVEAMIVEGAELGVWSFADPAVGQAYIAAYHDEKYGFRLTAGAVSPSRPQTANAGDVVDTVPARPVRVTQRTVRRAPARAAPVVTRTVTQPQAQPAVRRIPQSDAQPVQRRPEDEAPRDLPPAPTPDEPAVGSNDSGERDAPRTLIGMLFR</sequence>
<organism evidence="7 8">
    <name type="scientific">Aurantimonas marianensis</name>
    <dbReference type="NCBI Taxonomy" id="2920428"/>
    <lineage>
        <taxon>Bacteria</taxon>
        <taxon>Pseudomonadati</taxon>
        <taxon>Pseudomonadota</taxon>
        <taxon>Alphaproteobacteria</taxon>
        <taxon>Hyphomicrobiales</taxon>
        <taxon>Aurantimonadaceae</taxon>
        <taxon>Aurantimonas</taxon>
    </lineage>
</organism>
<evidence type="ECO:0000256" key="3">
    <source>
        <dbReference type="ARBA" id="ARBA00023136"/>
    </source>
</evidence>
<evidence type="ECO:0000256" key="2">
    <source>
        <dbReference type="ARBA" id="ARBA00022729"/>
    </source>
</evidence>
<dbReference type="InterPro" id="IPR005534">
    <property type="entry name" value="Curli_assmbl/transp-comp_CsgG"/>
</dbReference>
<dbReference type="Pfam" id="PF03783">
    <property type="entry name" value="CsgG"/>
    <property type="match status" value="1"/>
</dbReference>
<name>A0A9X2KEN1_9HYPH</name>
<comment type="caution">
    <text evidence="7">The sequence shown here is derived from an EMBL/GenBank/DDBJ whole genome shotgun (WGS) entry which is preliminary data.</text>
</comment>
<dbReference type="EMBL" id="JALHBS010000027">
    <property type="protein sequence ID" value="MCP3054445.1"/>
    <property type="molecule type" value="Genomic_DNA"/>
</dbReference>
<keyword evidence="4" id="KW-0564">Palmitate</keyword>
<evidence type="ECO:0000313" key="7">
    <source>
        <dbReference type="EMBL" id="MCP3054445.1"/>
    </source>
</evidence>
<reference evidence="7" key="1">
    <citation type="submission" date="2022-03" db="EMBL/GenBank/DDBJ databases">
        <title>Aurantimonas Liuensis sp. Nov., isolated from the hadal seawater of the Mariana Trench.</title>
        <authorList>
            <person name="Liu R."/>
        </authorList>
    </citation>
    <scope>NUCLEOTIDE SEQUENCE</scope>
    <source>
        <strain evidence="7">LRZ36</strain>
    </source>
</reference>
<dbReference type="AlphaFoldDB" id="A0A9X2KEN1"/>
<dbReference type="GO" id="GO:0030288">
    <property type="term" value="C:outer membrane-bounded periplasmic space"/>
    <property type="evidence" value="ECO:0007669"/>
    <property type="project" value="InterPro"/>
</dbReference>
<keyword evidence="3" id="KW-0472">Membrane</keyword>